<reference evidence="2" key="1">
    <citation type="journal article" date="2024" name="Proc. Natl. Acad. Sci. U.S.A.">
        <title>Extraordinary preservation of gene collinearity over three hundred million years revealed in homosporous lycophytes.</title>
        <authorList>
            <person name="Li C."/>
            <person name="Wickell D."/>
            <person name="Kuo L.Y."/>
            <person name="Chen X."/>
            <person name="Nie B."/>
            <person name="Liao X."/>
            <person name="Peng D."/>
            <person name="Ji J."/>
            <person name="Jenkins J."/>
            <person name="Williams M."/>
            <person name="Shu S."/>
            <person name="Plott C."/>
            <person name="Barry K."/>
            <person name="Rajasekar S."/>
            <person name="Grimwood J."/>
            <person name="Han X."/>
            <person name="Sun S."/>
            <person name="Hou Z."/>
            <person name="He W."/>
            <person name="Dai G."/>
            <person name="Sun C."/>
            <person name="Schmutz J."/>
            <person name="Leebens-Mack J.H."/>
            <person name="Li F.W."/>
            <person name="Wang L."/>
        </authorList>
    </citation>
    <scope>NUCLEOTIDE SEQUENCE [LARGE SCALE GENOMIC DNA]</scope>
    <source>
        <strain evidence="2">cv. PW_Plant_1</strain>
    </source>
</reference>
<gene>
    <name evidence="1" type="ORF">O6H91_19G040300</name>
</gene>
<evidence type="ECO:0000313" key="2">
    <source>
        <dbReference type="Proteomes" id="UP001162992"/>
    </source>
</evidence>
<organism evidence="1 2">
    <name type="scientific">Diphasiastrum complanatum</name>
    <name type="common">Issler's clubmoss</name>
    <name type="synonym">Lycopodium complanatum</name>
    <dbReference type="NCBI Taxonomy" id="34168"/>
    <lineage>
        <taxon>Eukaryota</taxon>
        <taxon>Viridiplantae</taxon>
        <taxon>Streptophyta</taxon>
        <taxon>Embryophyta</taxon>
        <taxon>Tracheophyta</taxon>
        <taxon>Lycopodiopsida</taxon>
        <taxon>Lycopodiales</taxon>
        <taxon>Lycopodiaceae</taxon>
        <taxon>Lycopodioideae</taxon>
        <taxon>Diphasiastrum</taxon>
    </lineage>
</organism>
<sequence>MKQTTRSDSSKKEGRKEERETFFQSSVVGICLSLVSMENVAKDYIAGIAAGIAMVITGHPFDTVKVKLQTQTTDMHEIKYRGAIQCTIHTLRHAGIRGLYKGATSSFVGVALESSLLFGAYSQMKTFLQGADVNTPKLFAVVPSAAFAGAAVSVILCPTELIKCRLQVQAGHTNANLPDYQRYLGPLDCLQKTLKREGVQGLFRGWTATVFRESIGNAVFFTTYEFMRSSIFAAFNLDRSKVLKDNGVVNCEGEFQAVKLNSSPITQAFSEAAVGIVTGGIAGIAFWTTTLPLDVAKTRIQTTIHLNESTSIVHHITLMYKELGVKGLYAGLGPTLARAFPANAAAIVAWELCAKLLGIRHQNEV</sequence>
<name>A0ACC2AUD0_DIPCM</name>
<evidence type="ECO:0000313" key="1">
    <source>
        <dbReference type="EMBL" id="KAJ7521152.1"/>
    </source>
</evidence>
<proteinExistence type="predicted"/>
<dbReference type="EMBL" id="CM055110">
    <property type="protein sequence ID" value="KAJ7521152.1"/>
    <property type="molecule type" value="Genomic_DNA"/>
</dbReference>
<dbReference type="Proteomes" id="UP001162992">
    <property type="component" value="Chromosome 19"/>
</dbReference>
<keyword evidence="2" id="KW-1185">Reference proteome</keyword>
<comment type="caution">
    <text evidence="1">The sequence shown here is derived from an EMBL/GenBank/DDBJ whole genome shotgun (WGS) entry which is preliminary data.</text>
</comment>
<accession>A0ACC2AUD0</accession>
<protein>
    <submittedName>
        <fullName evidence="1">Uncharacterized protein</fullName>
    </submittedName>
</protein>